<feature type="domain" description="Flagellar motor switch protein FliG middle" evidence="11">
    <location>
        <begin position="127"/>
        <end position="199"/>
    </location>
</feature>
<comment type="similarity">
    <text evidence="3">Belongs to the FliG family.</text>
</comment>
<keyword evidence="5" id="KW-1003">Cell membrane</keyword>
<evidence type="ECO:0000256" key="4">
    <source>
        <dbReference type="ARBA" id="ARBA00021870"/>
    </source>
</evidence>
<reference evidence="13" key="1">
    <citation type="submission" date="2020-08" db="EMBL/GenBank/DDBJ databases">
        <title>Genome public.</title>
        <authorList>
            <person name="Liu C."/>
            <person name="Sun Q."/>
        </authorList>
    </citation>
    <scope>NUCLEOTIDE SEQUENCE</scope>
    <source>
        <strain evidence="13">NSJ-55</strain>
    </source>
</reference>
<keyword evidence="9" id="KW-0975">Bacterial flagellum</keyword>
<dbReference type="NCBIfam" id="TIGR00207">
    <property type="entry name" value="fliG"/>
    <property type="match status" value="1"/>
</dbReference>
<evidence type="ECO:0000256" key="5">
    <source>
        <dbReference type="ARBA" id="ARBA00022475"/>
    </source>
</evidence>
<evidence type="ECO:0000256" key="2">
    <source>
        <dbReference type="ARBA" id="ARBA00004413"/>
    </source>
</evidence>
<dbReference type="GO" id="GO:0006935">
    <property type="term" value="P:chemotaxis"/>
    <property type="evidence" value="ECO:0007669"/>
    <property type="project" value="UniProtKB-KW"/>
</dbReference>
<keyword evidence="6" id="KW-0145">Chemotaxis</keyword>
<evidence type="ECO:0000256" key="6">
    <source>
        <dbReference type="ARBA" id="ARBA00022500"/>
    </source>
</evidence>
<dbReference type="EMBL" id="JACOPF010000002">
    <property type="protein sequence ID" value="MBC5689334.1"/>
    <property type="molecule type" value="Genomic_DNA"/>
</dbReference>
<dbReference type="InterPro" id="IPR000090">
    <property type="entry name" value="Flg_Motor_Flig"/>
</dbReference>
<dbReference type="SUPFAM" id="SSF48029">
    <property type="entry name" value="FliG"/>
    <property type="match status" value="2"/>
</dbReference>
<evidence type="ECO:0000256" key="8">
    <source>
        <dbReference type="ARBA" id="ARBA00023136"/>
    </source>
</evidence>
<accession>A0A923LJY2</accession>
<sequence length="345" mass="39007">MEGSRMAETENNGRKLTPEMKAATVVVALGADKASKVYKYLSADEVEKLTLEVAKLGHIEAGKTEEILDDFYKTCLTQKVVTDGGLEYARTVLEKAYGESTAKELLQKVTKYLKNRSFEFIQKTDSKSLYSVLQYERPQTIAMVLSYADAGQAAEVICELPEKKRLKVVEAIAKMESASPEAIKIVEKQLKQKFNSILTADFTMIGGIDYIADVMNNMDRSNEKFIFDEMGKTEPELADTIRKKMFVFEDILTMDNRSIQRFIRECDMKDIVYALKGADDELSALFYSNMSSRMADTIKSDLEVTVNVRLRDVEEAQQRIVNLIRRLDEEGELVISKGGKDEIIV</sequence>
<keyword evidence="8" id="KW-0472">Membrane</keyword>
<keyword evidence="13" id="KW-0969">Cilium</keyword>
<feature type="domain" description="Flagellar motor switch protein FliG C-terminal" evidence="10">
    <location>
        <begin position="229"/>
        <end position="335"/>
    </location>
</feature>
<gene>
    <name evidence="13" type="primary">fliG</name>
    <name evidence="13" type="ORF">H8S37_10440</name>
</gene>
<dbReference type="GO" id="GO:0003774">
    <property type="term" value="F:cytoskeletal motor activity"/>
    <property type="evidence" value="ECO:0007669"/>
    <property type="project" value="InterPro"/>
</dbReference>
<evidence type="ECO:0000259" key="12">
    <source>
        <dbReference type="Pfam" id="PF14842"/>
    </source>
</evidence>
<organism evidence="13 14">
    <name type="scientific">Mediterraneibacter hominis</name>
    <dbReference type="NCBI Taxonomy" id="2763054"/>
    <lineage>
        <taxon>Bacteria</taxon>
        <taxon>Bacillati</taxon>
        <taxon>Bacillota</taxon>
        <taxon>Clostridia</taxon>
        <taxon>Lachnospirales</taxon>
        <taxon>Lachnospiraceae</taxon>
        <taxon>Mediterraneibacter</taxon>
    </lineage>
</organism>
<proteinExistence type="inferred from homology"/>
<protein>
    <recommendedName>
        <fullName evidence="4">Flagellar motor switch protein FliG</fullName>
    </recommendedName>
</protein>
<dbReference type="GO" id="GO:0005886">
    <property type="term" value="C:plasma membrane"/>
    <property type="evidence" value="ECO:0007669"/>
    <property type="project" value="UniProtKB-SubCell"/>
</dbReference>
<evidence type="ECO:0000256" key="9">
    <source>
        <dbReference type="ARBA" id="ARBA00023143"/>
    </source>
</evidence>
<evidence type="ECO:0000256" key="1">
    <source>
        <dbReference type="ARBA" id="ARBA00004117"/>
    </source>
</evidence>
<dbReference type="Gene3D" id="1.10.220.30">
    <property type="match status" value="3"/>
</dbReference>
<dbReference type="Pfam" id="PF14842">
    <property type="entry name" value="FliG_N"/>
    <property type="match status" value="1"/>
</dbReference>
<evidence type="ECO:0000256" key="3">
    <source>
        <dbReference type="ARBA" id="ARBA00010299"/>
    </source>
</evidence>
<evidence type="ECO:0000259" key="11">
    <source>
        <dbReference type="Pfam" id="PF14841"/>
    </source>
</evidence>
<dbReference type="PANTHER" id="PTHR30534:SF0">
    <property type="entry name" value="FLAGELLAR MOTOR SWITCH PROTEIN FLIG"/>
    <property type="match status" value="1"/>
</dbReference>
<comment type="subcellular location">
    <subcellularLocation>
        <location evidence="1">Bacterial flagellum basal body</location>
    </subcellularLocation>
    <subcellularLocation>
        <location evidence="2">Cell membrane</location>
        <topology evidence="2">Peripheral membrane protein</topology>
        <orientation evidence="2">Cytoplasmic side</orientation>
    </subcellularLocation>
</comment>
<keyword evidence="7" id="KW-0283">Flagellar rotation</keyword>
<comment type="caution">
    <text evidence="13">The sequence shown here is derived from an EMBL/GenBank/DDBJ whole genome shotgun (WGS) entry which is preliminary data.</text>
</comment>
<keyword evidence="14" id="KW-1185">Reference proteome</keyword>
<name>A0A923LJY2_9FIRM</name>
<dbReference type="InterPro" id="IPR028263">
    <property type="entry name" value="FliG_N"/>
</dbReference>
<dbReference type="PIRSF" id="PIRSF003161">
    <property type="entry name" value="FliG"/>
    <property type="match status" value="1"/>
</dbReference>
<keyword evidence="13" id="KW-0282">Flagellum</keyword>
<dbReference type="GO" id="GO:0009425">
    <property type="term" value="C:bacterial-type flagellum basal body"/>
    <property type="evidence" value="ECO:0007669"/>
    <property type="project" value="UniProtKB-SubCell"/>
</dbReference>
<dbReference type="InterPro" id="IPR032779">
    <property type="entry name" value="FliG_M"/>
</dbReference>
<evidence type="ECO:0000256" key="7">
    <source>
        <dbReference type="ARBA" id="ARBA00022779"/>
    </source>
</evidence>
<dbReference type="AlphaFoldDB" id="A0A923LJY2"/>
<dbReference type="GO" id="GO:0071973">
    <property type="term" value="P:bacterial-type flagellum-dependent cell motility"/>
    <property type="evidence" value="ECO:0007669"/>
    <property type="project" value="InterPro"/>
</dbReference>
<evidence type="ECO:0000313" key="13">
    <source>
        <dbReference type="EMBL" id="MBC5689334.1"/>
    </source>
</evidence>
<dbReference type="PANTHER" id="PTHR30534">
    <property type="entry name" value="FLAGELLAR MOTOR SWITCH PROTEIN FLIG"/>
    <property type="match status" value="1"/>
</dbReference>
<dbReference type="Proteomes" id="UP000652477">
    <property type="component" value="Unassembled WGS sequence"/>
</dbReference>
<dbReference type="Pfam" id="PF14841">
    <property type="entry name" value="FliG_M"/>
    <property type="match status" value="1"/>
</dbReference>
<evidence type="ECO:0000313" key="14">
    <source>
        <dbReference type="Proteomes" id="UP000652477"/>
    </source>
</evidence>
<feature type="domain" description="Flagellar motor switch protein FliG N-terminal" evidence="12">
    <location>
        <begin position="15"/>
        <end position="118"/>
    </location>
</feature>
<evidence type="ECO:0000259" key="10">
    <source>
        <dbReference type="Pfam" id="PF01706"/>
    </source>
</evidence>
<dbReference type="PRINTS" id="PR00954">
    <property type="entry name" value="FLGMOTORFLIG"/>
</dbReference>
<dbReference type="InterPro" id="IPR011002">
    <property type="entry name" value="FliG_a-hlx"/>
</dbReference>
<keyword evidence="13" id="KW-0966">Cell projection</keyword>
<dbReference type="Pfam" id="PF01706">
    <property type="entry name" value="FliG_C"/>
    <property type="match status" value="1"/>
</dbReference>
<dbReference type="InterPro" id="IPR023087">
    <property type="entry name" value="Flg_Motor_Flig_C"/>
</dbReference>